<dbReference type="PANTHER" id="PTHR46093:SF18">
    <property type="entry name" value="FIBRONECTIN TYPE-III DOMAIN-CONTAINING PROTEIN"/>
    <property type="match status" value="1"/>
</dbReference>
<keyword evidence="2" id="KW-0677">Repeat</keyword>
<dbReference type="Pfam" id="PF24681">
    <property type="entry name" value="Kelch_KLHDC2_KLHL20_DRC7"/>
    <property type="match status" value="2"/>
</dbReference>
<protein>
    <recommendedName>
        <fullName evidence="4">Tyrosine-protein kinase ephrin type A/B receptor-like domain-containing protein</fullName>
    </recommendedName>
</protein>
<dbReference type="SUPFAM" id="SSF57184">
    <property type="entry name" value="Growth factor receptor domain"/>
    <property type="match status" value="1"/>
</dbReference>
<evidence type="ECO:0000256" key="2">
    <source>
        <dbReference type="ARBA" id="ARBA00022737"/>
    </source>
</evidence>
<dbReference type="PANTHER" id="PTHR46093">
    <property type="entry name" value="ACYL-COA-BINDING DOMAIN-CONTAINING PROTEIN 5"/>
    <property type="match status" value="1"/>
</dbReference>
<dbReference type="Proteomes" id="UP000187209">
    <property type="component" value="Unassembled WGS sequence"/>
</dbReference>
<proteinExistence type="predicted"/>
<keyword evidence="3" id="KW-0812">Transmembrane</keyword>
<keyword evidence="1" id="KW-0880">Kelch repeat</keyword>
<accession>A0A1R2AX58</accession>
<feature type="transmembrane region" description="Helical" evidence="3">
    <location>
        <begin position="1049"/>
        <end position="1073"/>
    </location>
</feature>
<evidence type="ECO:0000313" key="5">
    <source>
        <dbReference type="EMBL" id="OMJ69087.1"/>
    </source>
</evidence>
<gene>
    <name evidence="5" type="ORF">SteCoe_33288</name>
</gene>
<dbReference type="InterPro" id="IPR009030">
    <property type="entry name" value="Growth_fac_rcpt_cys_sf"/>
</dbReference>
<evidence type="ECO:0000313" key="6">
    <source>
        <dbReference type="Proteomes" id="UP000187209"/>
    </source>
</evidence>
<dbReference type="AlphaFoldDB" id="A0A1R2AX58"/>
<name>A0A1R2AX58_9CILI</name>
<dbReference type="InterPro" id="IPR011641">
    <property type="entry name" value="Tyr-kin_ephrin_A/B_rcpt-like"/>
</dbReference>
<evidence type="ECO:0000259" key="4">
    <source>
        <dbReference type="Pfam" id="PF07699"/>
    </source>
</evidence>
<feature type="transmembrane region" description="Helical" evidence="3">
    <location>
        <begin position="808"/>
        <end position="833"/>
    </location>
</feature>
<dbReference type="InterPro" id="IPR015915">
    <property type="entry name" value="Kelch-typ_b-propeller"/>
</dbReference>
<dbReference type="Pfam" id="PF07699">
    <property type="entry name" value="Ephrin_rec_like"/>
    <property type="match status" value="1"/>
</dbReference>
<dbReference type="SUPFAM" id="SSF117281">
    <property type="entry name" value="Kelch motif"/>
    <property type="match status" value="2"/>
</dbReference>
<evidence type="ECO:0000256" key="3">
    <source>
        <dbReference type="SAM" id="Phobius"/>
    </source>
</evidence>
<sequence length="1156" mass="131137">MLLITLFFMARSQSSSMDKFSKEIHETGIGPEPREYSSIAYSSLLNKIFIFGGFSKSYLDDLWTFDLTSLHWSIIYPNSISPTKRSTASGFISNQYDEFCIYGGKTKGYILNDMWCFNSQYRMWREVYQSFKPPPFESFGYKKFELNGNEYLLIIGNEILEKVAKSYMYDFSENTWNAWIVTFDITSFMIILSVDQKLMINIEVYEDLAIVLAYSSCDINGKLFISNITSSLITKEVDFFTYNQFPDKYFISGCILIDHYLFSQYLSCRYLIIDIFSPEQENWSFIYIYGQVPFRNAPYIALDNSIIYFGGFTFFYSEVFYITNGIQRHMIYPTYVSSITQAEHYISPPNRLAHSMHSIRGKLWLFGGKGQDTLFADTWSYDPVTNIWNLLNTINKSPTARSHFASASGTDIFIIWGGEDDSGLTNDMFIYNVIKNTWTEKISSSLSIPSKRKGACMVFEVPFAYIYGGMDSNKLYGDLWRYDFRDNTYEILYESKDIKCVFCSCNIYEGVFSAAGGGSDSEGNKQTNEFKYDIVNMKTLPGRTDLCFGSEGIYIGFGISALCIGGHIGYRMLIPVLSFRYYDGIGYSSVSQDVVYSAAFAFHNYDIYIHGGGYYLSQTVLFKDLPLPYFGKISIDYIDSFNNLKINCSEGFYFDKTSCKICPPGTYSNSSSPFECLKCPKGCYNPYKGATSIRQCYPCEEGTFNDKYGAKACKICPEGFQCSTGSQKPYDSSTKLSSIQSIQPKIYKTNNSNSWENWFQYAVGITVIAFIILTLKFNRIQQLIMNIDYFTSSHNHEIGEFMQLKKTLIGGIFTIIFFGASIVIIVSVIMVYMTENITEIKTLMPLVILENNVNKFSANIMIKFMLHNYGDLCAQKDMDQTYSSRYCSDNLYITVDNIDTKGESIKCSKDTENSCQVVYQCYKCEISINSAVKLTLSEDSSYSTGITVNVTSDSSIPESSSSVFMSLSPTPGSEPSQFYFSVIPSYFTSTISLFPHELTGYHLSPASTPSQGSENYIEDLSVATQLSVQVNFNKLSTGLYTSRYQGQSALIFISGLFGTLSGLSGIVGIAMSYSEEIIVRKRKKKDKRTTLERIIENQHICQMNFKENNDDDVNSSQIPRNFVAPDMTSSIESLRLAMPTASVLTSNYKKNNWVSS</sequence>
<organism evidence="5 6">
    <name type="scientific">Stentor coeruleus</name>
    <dbReference type="NCBI Taxonomy" id="5963"/>
    <lineage>
        <taxon>Eukaryota</taxon>
        <taxon>Sar</taxon>
        <taxon>Alveolata</taxon>
        <taxon>Ciliophora</taxon>
        <taxon>Postciliodesmatophora</taxon>
        <taxon>Heterotrichea</taxon>
        <taxon>Heterotrichida</taxon>
        <taxon>Stentoridae</taxon>
        <taxon>Stentor</taxon>
    </lineage>
</organism>
<dbReference type="OrthoDB" id="413581at2759"/>
<keyword evidence="6" id="KW-1185">Reference proteome</keyword>
<dbReference type="Gene3D" id="2.120.10.80">
    <property type="entry name" value="Kelch-type beta propeller"/>
    <property type="match status" value="2"/>
</dbReference>
<keyword evidence="3" id="KW-0472">Membrane</keyword>
<dbReference type="EMBL" id="MPUH01001242">
    <property type="protein sequence ID" value="OMJ69087.1"/>
    <property type="molecule type" value="Genomic_DNA"/>
</dbReference>
<feature type="transmembrane region" description="Helical" evidence="3">
    <location>
        <begin position="758"/>
        <end position="775"/>
    </location>
</feature>
<feature type="domain" description="Tyrosine-protein kinase ephrin type A/B receptor-like" evidence="4">
    <location>
        <begin position="651"/>
        <end position="696"/>
    </location>
</feature>
<evidence type="ECO:0000256" key="1">
    <source>
        <dbReference type="ARBA" id="ARBA00022441"/>
    </source>
</evidence>
<keyword evidence="3" id="KW-1133">Transmembrane helix</keyword>
<dbReference type="Gene3D" id="2.10.50.10">
    <property type="entry name" value="Tumor Necrosis Factor Receptor, subunit A, domain 2"/>
    <property type="match status" value="1"/>
</dbReference>
<comment type="caution">
    <text evidence="5">The sequence shown here is derived from an EMBL/GenBank/DDBJ whole genome shotgun (WGS) entry which is preliminary data.</text>
</comment>
<dbReference type="SMART" id="SM01411">
    <property type="entry name" value="Ephrin_rec_like"/>
    <property type="match status" value="2"/>
</dbReference>
<reference evidence="5 6" key="1">
    <citation type="submission" date="2016-11" db="EMBL/GenBank/DDBJ databases">
        <title>The macronuclear genome of Stentor coeruleus: a giant cell with tiny introns.</title>
        <authorList>
            <person name="Slabodnick M."/>
            <person name="Ruby J.G."/>
            <person name="Reiff S.B."/>
            <person name="Swart E.C."/>
            <person name="Gosai S."/>
            <person name="Prabakaran S."/>
            <person name="Witkowska E."/>
            <person name="Larue G.E."/>
            <person name="Fisher S."/>
            <person name="Freeman R.M."/>
            <person name="Gunawardena J."/>
            <person name="Chu W."/>
            <person name="Stover N.A."/>
            <person name="Gregory B.D."/>
            <person name="Nowacki M."/>
            <person name="Derisi J."/>
            <person name="Roy S.W."/>
            <person name="Marshall W.F."/>
            <person name="Sood P."/>
        </authorList>
    </citation>
    <scope>NUCLEOTIDE SEQUENCE [LARGE SCALE GENOMIC DNA]</scope>
    <source>
        <strain evidence="5">WM001</strain>
    </source>
</reference>